<evidence type="ECO:0000256" key="1">
    <source>
        <dbReference type="ARBA" id="ARBA00004651"/>
    </source>
</evidence>
<feature type="transmembrane region" description="Helical" evidence="6">
    <location>
        <begin position="251"/>
        <end position="271"/>
    </location>
</feature>
<evidence type="ECO:0000256" key="4">
    <source>
        <dbReference type="ARBA" id="ARBA00022989"/>
    </source>
</evidence>
<dbReference type="PANTHER" id="PTHR30482:SF17">
    <property type="entry name" value="ABC TRANSPORTER ATP-BINDING PROTEIN"/>
    <property type="match status" value="1"/>
</dbReference>
<dbReference type="CDD" id="cd06581">
    <property type="entry name" value="TM_PBP1_LivM_like"/>
    <property type="match status" value="1"/>
</dbReference>
<feature type="transmembrane region" description="Helical" evidence="6">
    <location>
        <begin position="79"/>
        <end position="99"/>
    </location>
</feature>
<dbReference type="AlphaFoldDB" id="A0A537LML7"/>
<dbReference type="InterPro" id="IPR001851">
    <property type="entry name" value="ABC_transp_permease"/>
</dbReference>
<dbReference type="PANTHER" id="PTHR30482">
    <property type="entry name" value="HIGH-AFFINITY BRANCHED-CHAIN AMINO ACID TRANSPORT SYSTEM PERMEASE"/>
    <property type="match status" value="1"/>
</dbReference>
<feature type="transmembrane region" description="Helical" evidence="6">
    <location>
        <begin position="12"/>
        <end position="38"/>
    </location>
</feature>
<dbReference type="GO" id="GO:0015658">
    <property type="term" value="F:branched-chain amino acid transmembrane transporter activity"/>
    <property type="evidence" value="ECO:0007669"/>
    <property type="project" value="InterPro"/>
</dbReference>
<evidence type="ECO:0000256" key="6">
    <source>
        <dbReference type="SAM" id="Phobius"/>
    </source>
</evidence>
<keyword evidence="5 6" id="KW-0472">Membrane</keyword>
<reference evidence="7 8" key="1">
    <citation type="journal article" date="2019" name="Nat. Microbiol.">
        <title>Mediterranean grassland soil C-N compound turnover is dependent on rainfall and depth, and is mediated by genomically divergent microorganisms.</title>
        <authorList>
            <person name="Diamond S."/>
            <person name="Andeer P.F."/>
            <person name="Li Z."/>
            <person name="Crits-Christoph A."/>
            <person name="Burstein D."/>
            <person name="Anantharaman K."/>
            <person name="Lane K.R."/>
            <person name="Thomas B.C."/>
            <person name="Pan C."/>
            <person name="Northen T.R."/>
            <person name="Banfield J.F."/>
        </authorList>
    </citation>
    <scope>NUCLEOTIDE SEQUENCE [LARGE SCALE GENOMIC DNA]</scope>
    <source>
        <strain evidence="7">NP_2</strain>
    </source>
</reference>
<accession>A0A537LML7</accession>
<feature type="transmembrane region" description="Helical" evidence="6">
    <location>
        <begin position="44"/>
        <end position="72"/>
    </location>
</feature>
<feature type="transmembrane region" description="Helical" evidence="6">
    <location>
        <begin position="224"/>
        <end position="245"/>
    </location>
</feature>
<comment type="subcellular location">
    <subcellularLocation>
        <location evidence="1">Cell membrane</location>
        <topology evidence="1">Multi-pass membrane protein</topology>
    </subcellularLocation>
</comment>
<name>A0A537LML7_9BACT</name>
<comment type="caution">
    <text evidence="7">The sequence shown here is derived from an EMBL/GenBank/DDBJ whole genome shotgun (WGS) entry which is preliminary data.</text>
</comment>
<evidence type="ECO:0000256" key="5">
    <source>
        <dbReference type="ARBA" id="ARBA00023136"/>
    </source>
</evidence>
<feature type="transmembrane region" description="Helical" evidence="6">
    <location>
        <begin position="132"/>
        <end position="152"/>
    </location>
</feature>
<proteinExistence type="predicted"/>
<protein>
    <submittedName>
        <fullName evidence="7">Branched-chain amino acid ABC transporter permease</fullName>
    </submittedName>
</protein>
<evidence type="ECO:0000256" key="2">
    <source>
        <dbReference type="ARBA" id="ARBA00022475"/>
    </source>
</evidence>
<evidence type="ECO:0000256" key="3">
    <source>
        <dbReference type="ARBA" id="ARBA00022692"/>
    </source>
</evidence>
<evidence type="ECO:0000313" key="8">
    <source>
        <dbReference type="Proteomes" id="UP000318661"/>
    </source>
</evidence>
<gene>
    <name evidence="7" type="ORF">E6G99_03070</name>
</gene>
<keyword evidence="3 6" id="KW-0812">Transmembrane</keyword>
<dbReference type="Pfam" id="PF02653">
    <property type="entry name" value="BPD_transp_2"/>
    <property type="match status" value="1"/>
</dbReference>
<keyword evidence="4 6" id="KW-1133">Transmembrane helix</keyword>
<dbReference type="Proteomes" id="UP000318661">
    <property type="component" value="Unassembled WGS sequence"/>
</dbReference>
<dbReference type="InterPro" id="IPR043428">
    <property type="entry name" value="LivM-like"/>
</dbReference>
<keyword evidence="2" id="KW-1003">Cell membrane</keyword>
<dbReference type="GO" id="GO:0005886">
    <property type="term" value="C:plasma membrane"/>
    <property type="evidence" value="ECO:0007669"/>
    <property type="project" value="UniProtKB-SubCell"/>
</dbReference>
<organism evidence="7 8">
    <name type="scientific">Candidatus Segetimicrobium genomatis</name>
    <dbReference type="NCBI Taxonomy" id="2569760"/>
    <lineage>
        <taxon>Bacteria</taxon>
        <taxon>Bacillati</taxon>
        <taxon>Candidatus Sysuimicrobiota</taxon>
        <taxon>Candidatus Sysuimicrobiia</taxon>
        <taxon>Candidatus Sysuimicrobiales</taxon>
        <taxon>Candidatus Segetimicrobiaceae</taxon>
        <taxon>Candidatus Segetimicrobium</taxon>
    </lineage>
</organism>
<evidence type="ECO:0000313" key="7">
    <source>
        <dbReference type="EMBL" id="TMJ09190.1"/>
    </source>
</evidence>
<dbReference type="EMBL" id="VBAJ01000065">
    <property type="protein sequence ID" value="TMJ09190.1"/>
    <property type="molecule type" value="Genomic_DNA"/>
</dbReference>
<sequence>MLARIMVLASYAIGYNLLLGYTGLMSLGHAMFFAAGMYGTGLTVYYLGFGALPAIVTGLLASIAVALVIGWITLRTTGVSFLIVTMMFAQAFFLATLYFNRITGGDQGLVLAGRLPPLHLGPLTLNLAQPGVKYNVALVVFTACVLLGLWLVRSPAGRVLVAIRENEERARLIGYNTFHYKWLALTISGAVSGLAGSTYTLLFSYLGSSFASILYSIYPLLWTLVGGVGTIIGPLVGATMMTYVVDITSGYTTAYLIVVGAALVILITRFPQGIMGAVRARWPQWLP</sequence>